<comment type="caution">
    <text evidence="1">The sequence shown here is derived from an EMBL/GenBank/DDBJ whole genome shotgun (WGS) entry which is preliminary data.</text>
</comment>
<protein>
    <submittedName>
        <fullName evidence="1">Uncharacterized protein</fullName>
    </submittedName>
</protein>
<evidence type="ECO:0000313" key="1">
    <source>
        <dbReference type="EMBL" id="MBV6342788.1"/>
    </source>
</evidence>
<accession>A0ABS6S354</accession>
<proteinExistence type="predicted"/>
<keyword evidence="2" id="KW-1185">Reference proteome</keyword>
<sequence>MAYTLPYLHTNPANVTYCAISNMTADIATVAVEVTATTAGNMSGPTNDLISTMTTANKQINAYQTRMLNFNGKDISLDTNMIGSIPEVAPKANLYGAYGASIVITSESTVDPVGLSCGSVPMACFQGDTLPKRNLVGYLCQSNNFGAVGGTAVYTY</sequence>
<evidence type="ECO:0000313" key="2">
    <source>
        <dbReference type="Proteomes" id="UP001196980"/>
    </source>
</evidence>
<reference evidence="1 2" key="1">
    <citation type="journal article" date="2020" name="J Geophys Res Biogeosci">
        <title>Magnetotaxis as an Adaptation to Enable Bacterial Shuttling of Microbial Sulfur and Sulfur Cycling Across Aquatic Oxic#Anoxic Interfaces.</title>
        <authorList>
            <person name="Li J."/>
            <person name="Liu P."/>
            <person name="Wang J."/>
            <person name="Roberts A.P."/>
            <person name="Pan Y."/>
        </authorList>
    </citation>
    <scope>NUCLEOTIDE SEQUENCE [LARGE SCALE GENOMIC DNA]</scope>
    <source>
        <strain evidence="1 2">MYR-1_YQ</strain>
    </source>
</reference>
<dbReference type="Proteomes" id="UP001196980">
    <property type="component" value="Unassembled WGS sequence"/>
</dbReference>
<dbReference type="EMBL" id="JABXWD010000343">
    <property type="protein sequence ID" value="MBV6342788.1"/>
    <property type="molecule type" value="Genomic_DNA"/>
</dbReference>
<gene>
    <name evidence="1" type="ORF">HWQ67_14470</name>
</gene>
<dbReference type="RefSeq" id="WP_218253401.1">
    <property type="nucleotide sequence ID" value="NZ_JABXWD010000343.1"/>
</dbReference>
<organism evidence="1 2">
    <name type="scientific">Candidatus Magnetobacterium casense</name>
    <dbReference type="NCBI Taxonomy" id="1455061"/>
    <lineage>
        <taxon>Bacteria</taxon>
        <taxon>Pseudomonadati</taxon>
        <taxon>Nitrospirota</taxon>
        <taxon>Thermodesulfovibrionia</taxon>
        <taxon>Thermodesulfovibrionales</taxon>
        <taxon>Candidatus Magnetobacteriaceae</taxon>
        <taxon>Candidatus Magnetobacterium</taxon>
    </lineage>
</organism>
<name>A0ABS6S354_9BACT</name>